<evidence type="ECO:0000313" key="4">
    <source>
        <dbReference type="EMBL" id="RCK78931.1"/>
    </source>
</evidence>
<proteinExistence type="inferred from homology"/>
<dbReference type="Proteomes" id="UP000252355">
    <property type="component" value="Unassembled WGS sequence"/>
</dbReference>
<evidence type="ECO:0000313" key="5">
    <source>
        <dbReference type="Proteomes" id="UP000252355"/>
    </source>
</evidence>
<accession>A0A367ZNK7</accession>
<dbReference type="InterPro" id="IPR036505">
    <property type="entry name" value="Amidase/PGRP_sf"/>
</dbReference>
<organism evidence="4 5">
    <name type="scientific">Candidatus Ozemobacter sibiricus</name>
    <dbReference type="NCBI Taxonomy" id="2268124"/>
    <lineage>
        <taxon>Bacteria</taxon>
        <taxon>Candidatus Ozemobacteria</taxon>
        <taxon>Candidatus Ozemobacterales</taxon>
        <taxon>Candidatus Ozemobacteraceae</taxon>
        <taxon>Candidatus Ozemobacter</taxon>
    </lineage>
</organism>
<dbReference type="CDD" id="cd06583">
    <property type="entry name" value="PGRP"/>
    <property type="match status" value="1"/>
</dbReference>
<dbReference type="InterPro" id="IPR015510">
    <property type="entry name" value="PGRP"/>
</dbReference>
<dbReference type="SMART" id="SM00644">
    <property type="entry name" value="Ami_2"/>
    <property type="match status" value="1"/>
</dbReference>
<gene>
    <name evidence="4" type="ORF">OZSIB_0482</name>
</gene>
<reference evidence="4 5" key="1">
    <citation type="submission" date="2018-05" db="EMBL/GenBank/DDBJ databases">
        <title>A metagenomic window into the 2 km-deep terrestrial subsurface aquifer revealed taxonomically and functionally diverse microbial community comprising novel uncultured bacterial lineages.</title>
        <authorList>
            <person name="Kadnikov V.V."/>
            <person name="Mardanov A.V."/>
            <person name="Beletsky A.V."/>
            <person name="Banks D."/>
            <person name="Pimenov N.V."/>
            <person name="Frank Y.A."/>
            <person name="Karnachuk O.V."/>
            <person name="Ravin N.V."/>
        </authorList>
    </citation>
    <scope>NUCLEOTIDE SEQUENCE [LARGE SCALE GENOMIC DNA]</scope>
    <source>
        <strain evidence="4">BY5</strain>
    </source>
</reference>
<dbReference type="SUPFAM" id="SSF55846">
    <property type="entry name" value="N-acetylmuramoyl-L-alanine amidase-like"/>
    <property type="match status" value="1"/>
</dbReference>
<dbReference type="GO" id="GO:0008270">
    <property type="term" value="F:zinc ion binding"/>
    <property type="evidence" value="ECO:0007669"/>
    <property type="project" value="InterPro"/>
</dbReference>
<dbReference type="PANTHER" id="PTHR11022:SF41">
    <property type="entry name" value="PEPTIDOGLYCAN-RECOGNITION PROTEIN LC-RELATED"/>
    <property type="match status" value="1"/>
</dbReference>
<comment type="similarity">
    <text evidence="1">Belongs to the N-acetylmuramoyl-L-alanine amidase 2 family.</text>
</comment>
<dbReference type="Pfam" id="PF01510">
    <property type="entry name" value="Amidase_2"/>
    <property type="match status" value="1"/>
</dbReference>
<sequence length="338" mass="38147">MEKRSRVFLWGIGLIIGVCLLGGPARADEDPATYRVAVNLGFQLEGQVYGQFRTPVYLLEPALDNLLISVEARRAPDAVIRSYVRFRDQKTGTWTRFHPFDTEFHFADPHPISAYQLLFIILDLGKGQSAIARFTAQGRCLGEATMTELLKTPLAFQPARPWPKPKIVSREEWKARPPKGEYKYHTPQKIVVHHTWKPTASQYVGAATIRGIQNYHMDDPNTGWSDIGYHFLIGPDGVIYQGRPEQAVGAHCPPNTTMVGVNVIGNYDAGQDPITPDMEKSLIELLSWLASTYKIDPRTQFYGHRDFSPKSCPGDQVYERLPQYRETVLANIGELKPH</sequence>
<dbReference type="SMART" id="SM00701">
    <property type="entry name" value="PGRP"/>
    <property type="match status" value="1"/>
</dbReference>
<dbReference type="PANTHER" id="PTHR11022">
    <property type="entry name" value="PEPTIDOGLYCAN RECOGNITION PROTEIN"/>
    <property type="match status" value="1"/>
</dbReference>
<feature type="domain" description="N-acetylmuramoyl-L-alanine amidase" evidence="2">
    <location>
        <begin position="175"/>
        <end position="314"/>
    </location>
</feature>
<protein>
    <submittedName>
        <fullName evidence="4">Phage lysin, N-acetylmuramoyl-L-alanine amidase</fullName>
    </submittedName>
</protein>
<evidence type="ECO:0000259" key="2">
    <source>
        <dbReference type="SMART" id="SM00644"/>
    </source>
</evidence>
<evidence type="ECO:0000259" key="3">
    <source>
        <dbReference type="SMART" id="SM00701"/>
    </source>
</evidence>
<dbReference type="GO" id="GO:0009253">
    <property type="term" value="P:peptidoglycan catabolic process"/>
    <property type="evidence" value="ECO:0007669"/>
    <property type="project" value="InterPro"/>
</dbReference>
<comment type="caution">
    <text evidence="4">The sequence shown here is derived from an EMBL/GenBank/DDBJ whole genome shotgun (WGS) entry which is preliminary data.</text>
</comment>
<dbReference type="GO" id="GO:0008745">
    <property type="term" value="F:N-acetylmuramoyl-L-alanine amidase activity"/>
    <property type="evidence" value="ECO:0007669"/>
    <property type="project" value="InterPro"/>
</dbReference>
<dbReference type="Gene3D" id="3.40.80.10">
    <property type="entry name" value="Peptidoglycan recognition protein-like"/>
    <property type="match status" value="1"/>
</dbReference>
<evidence type="ECO:0000256" key="1">
    <source>
        <dbReference type="ARBA" id="ARBA00007553"/>
    </source>
</evidence>
<dbReference type="EMBL" id="QOQW01000017">
    <property type="protein sequence ID" value="RCK78931.1"/>
    <property type="molecule type" value="Genomic_DNA"/>
</dbReference>
<dbReference type="AlphaFoldDB" id="A0A367ZNK7"/>
<name>A0A367ZNK7_9BACT</name>
<feature type="domain" description="Peptidoglycan recognition protein family" evidence="3">
    <location>
        <begin position="165"/>
        <end position="308"/>
    </location>
</feature>
<dbReference type="InterPro" id="IPR002502">
    <property type="entry name" value="Amidase_domain"/>
</dbReference>
<dbReference type="InterPro" id="IPR006619">
    <property type="entry name" value="PGRP_domain_met/bac"/>
</dbReference>